<dbReference type="InterPro" id="IPR041569">
    <property type="entry name" value="AAA_lid_3"/>
</dbReference>
<dbReference type="SUPFAM" id="SSF52540">
    <property type="entry name" value="P-loop containing nucleoside triphosphate hydrolases"/>
    <property type="match status" value="2"/>
</dbReference>
<feature type="domain" description="AAA+ ATPase" evidence="5">
    <location>
        <begin position="456"/>
        <end position="617"/>
    </location>
</feature>
<proteinExistence type="predicted"/>
<dbReference type="PROSITE" id="PS00674">
    <property type="entry name" value="AAA"/>
    <property type="match status" value="1"/>
</dbReference>
<organism evidence="6 7">
    <name type="scientific">Cyclotella atomus</name>
    <dbReference type="NCBI Taxonomy" id="382360"/>
    <lineage>
        <taxon>Eukaryota</taxon>
        <taxon>Sar</taxon>
        <taxon>Stramenopiles</taxon>
        <taxon>Ochrophyta</taxon>
        <taxon>Bacillariophyta</taxon>
        <taxon>Coscinodiscophyceae</taxon>
        <taxon>Thalassiosirophycidae</taxon>
        <taxon>Stephanodiscales</taxon>
        <taxon>Stephanodiscaceae</taxon>
        <taxon>Cyclotella</taxon>
    </lineage>
</organism>
<dbReference type="AlphaFoldDB" id="A0ABD3MU86"/>
<dbReference type="Gene3D" id="3.40.50.300">
    <property type="entry name" value="P-loop containing nucleotide triphosphate hydrolases"/>
    <property type="match status" value="2"/>
</dbReference>
<evidence type="ECO:0000313" key="6">
    <source>
        <dbReference type="EMBL" id="KAL3765516.1"/>
    </source>
</evidence>
<feature type="region of interest" description="Disordered" evidence="4">
    <location>
        <begin position="137"/>
        <end position="196"/>
    </location>
</feature>
<dbReference type="Pfam" id="PF17862">
    <property type="entry name" value="AAA_lid_3"/>
    <property type="match status" value="1"/>
</dbReference>
<gene>
    <name evidence="6" type="ORF">ACHAWO_011114</name>
</gene>
<keyword evidence="7" id="KW-1185">Reference proteome</keyword>
<dbReference type="FunFam" id="3.40.50.300:FF:000018">
    <property type="entry name" value="Cell division control 48"/>
    <property type="match status" value="1"/>
</dbReference>
<keyword evidence="2" id="KW-0547">Nucleotide-binding</keyword>
<dbReference type="PANTHER" id="PTHR23077">
    <property type="entry name" value="AAA-FAMILY ATPASE"/>
    <property type="match status" value="1"/>
</dbReference>
<protein>
    <recommendedName>
        <fullName evidence="5">AAA+ ATPase domain-containing protein</fullName>
    </recommendedName>
</protein>
<evidence type="ECO:0000256" key="3">
    <source>
        <dbReference type="ARBA" id="ARBA00022840"/>
    </source>
</evidence>
<feature type="domain" description="AAA+ ATPase" evidence="5">
    <location>
        <begin position="756"/>
        <end position="898"/>
    </location>
</feature>
<dbReference type="PANTHER" id="PTHR23077:SF27">
    <property type="entry name" value="ATPASE FAMILY GENE 2 PROTEIN HOMOLOG A"/>
    <property type="match status" value="1"/>
</dbReference>
<evidence type="ECO:0000259" key="5">
    <source>
        <dbReference type="SMART" id="SM00382"/>
    </source>
</evidence>
<dbReference type="EMBL" id="JALLPJ020001400">
    <property type="protein sequence ID" value="KAL3765516.1"/>
    <property type="molecule type" value="Genomic_DNA"/>
</dbReference>
<dbReference type="InterPro" id="IPR027417">
    <property type="entry name" value="P-loop_NTPase"/>
</dbReference>
<dbReference type="Proteomes" id="UP001530400">
    <property type="component" value="Unassembled WGS sequence"/>
</dbReference>
<accession>A0ABD3MU86</accession>
<evidence type="ECO:0000256" key="1">
    <source>
        <dbReference type="ARBA" id="ARBA00022737"/>
    </source>
</evidence>
<sequence length="994" mass="105637">MSSKKAIENVSFEPRIWIELDLKPSKQASNTNDLDQKNVLLHPNDAAAVDIRDGEPALLIVSHSADESIGQSDSLNAAICKVRVSSADFISPKKKKEVNVLEGEIHLLSSWLSAKLIAGKKTSDSLVSGATSVSPAGGTLLPTLQTPSSASPAKGFSFARGGGGQSVASRTQKTTPSKSGVSFAKGGGGDALISPPKHYTPSKSGFSFAKGGRGDALISPQKNNTPSSAKCIRSNNKSQKCILLPLHNLSKKQSGQLCGEAEKLVVAPVRESCTGASTTNADNLESLVISTNIIQTLIASKYKGSYICSTRSFSTANTSENFEVVSIVFRGQNELFHVMNVTPQESRRRDDLDTLSQTIDNIKLSDSSNASSTQQSTALEGLLNNKRGSLIGLRMTPKTRIEFIDDVQHIKNDETTNDENSNLCAGLDSTLSRIRDALLPPLLNPSLFPTDGPLRPPKGALLFGPAGVGKSLAAAQIAHDLSKESFNGSVKKIHVQNVQCADLLASTAIVGEAESMLTGIFQEAEREASVSGGSLVILDDVQLICPRRRGIGSGSGGLGVDQLAGTLLALLDGIGTSKSTSKGGVVVLAITTEPSLLDPALRRAGRLDAEIEVPVPDDNAREEILGFHIAQLASVHGSSAHLDLPISNVQLQALARLAKGFTGADCKLAVKEATRTYLKRVNFINNQASGLPMTYADFEHGIRSTKPSAIKSVAVEVPHVPWSSIGGMDHVKSLLRESIELPLTHPHLFEMMNVPPPKGILLYGPPGCSKTLMARAIATEGNMNFLAVKGPELLSKWLGESERALASLFRRARLASPSVIFFDEVDAIAGKRGEGGGGGGDRLLSQLLTELDGVTSGKDDLKKPRVVVVGATNRPDTLDPALTRPGRMDRMIYVGLPDSDGRKSIFDIGLKGKACQNDVDLSLLAGDDVSKGYSGAEIIAICRDAALHAIGEMTDGSPDTPQICMRHLLQSIKDMKPRTTQDMLNFYKSFRGQH</sequence>
<feature type="compositionally biased region" description="Polar residues" evidence="4">
    <location>
        <begin position="166"/>
        <end position="180"/>
    </location>
</feature>
<dbReference type="InterPro" id="IPR050168">
    <property type="entry name" value="AAA_ATPase_domain"/>
</dbReference>
<keyword evidence="1" id="KW-0677">Repeat</keyword>
<feature type="compositionally biased region" description="Polar residues" evidence="4">
    <location>
        <begin position="142"/>
        <end position="151"/>
    </location>
</feature>
<dbReference type="InterPro" id="IPR003959">
    <property type="entry name" value="ATPase_AAA_core"/>
</dbReference>
<evidence type="ECO:0000256" key="2">
    <source>
        <dbReference type="ARBA" id="ARBA00022741"/>
    </source>
</evidence>
<evidence type="ECO:0000256" key="4">
    <source>
        <dbReference type="SAM" id="MobiDB-lite"/>
    </source>
</evidence>
<evidence type="ECO:0000313" key="7">
    <source>
        <dbReference type="Proteomes" id="UP001530400"/>
    </source>
</evidence>
<dbReference type="Gene3D" id="1.10.8.60">
    <property type="match status" value="2"/>
</dbReference>
<dbReference type="InterPro" id="IPR003593">
    <property type="entry name" value="AAA+_ATPase"/>
</dbReference>
<keyword evidence="3" id="KW-0067">ATP-binding</keyword>
<dbReference type="GO" id="GO:0005524">
    <property type="term" value="F:ATP binding"/>
    <property type="evidence" value="ECO:0007669"/>
    <property type="project" value="UniProtKB-KW"/>
</dbReference>
<dbReference type="SMART" id="SM00382">
    <property type="entry name" value="AAA"/>
    <property type="match status" value="2"/>
</dbReference>
<dbReference type="Pfam" id="PF00004">
    <property type="entry name" value="AAA"/>
    <property type="match status" value="2"/>
</dbReference>
<reference evidence="6 7" key="1">
    <citation type="submission" date="2024-10" db="EMBL/GenBank/DDBJ databases">
        <title>Updated reference genomes for cyclostephanoid diatoms.</title>
        <authorList>
            <person name="Roberts W.R."/>
            <person name="Alverson A.J."/>
        </authorList>
    </citation>
    <scope>NUCLEOTIDE SEQUENCE [LARGE SCALE GENOMIC DNA]</scope>
    <source>
        <strain evidence="6 7">AJA010-31</strain>
    </source>
</reference>
<dbReference type="InterPro" id="IPR003960">
    <property type="entry name" value="ATPase_AAA_CS"/>
</dbReference>
<comment type="caution">
    <text evidence="6">The sequence shown here is derived from an EMBL/GenBank/DDBJ whole genome shotgun (WGS) entry which is preliminary data.</text>
</comment>
<name>A0ABD3MU86_9STRA</name>